<keyword evidence="3" id="KW-0808">Transferase</keyword>
<evidence type="ECO:0000256" key="8">
    <source>
        <dbReference type="SAM" id="Phobius"/>
    </source>
</evidence>
<dbReference type="EMBL" id="JAHESF010000002">
    <property type="protein sequence ID" value="MBT1695879.1"/>
    <property type="molecule type" value="Genomic_DNA"/>
</dbReference>
<keyword evidence="2" id="KW-0328">Glycosyltransferase</keyword>
<comment type="caution">
    <text evidence="10">The sequence shown here is derived from an EMBL/GenBank/DDBJ whole genome shotgun (WGS) entry which is preliminary data.</text>
</comment>
<dbReference type="Gene3D" id="3.90.550.10">
    <property type="entry name" value="Spore Coat Polysaccharide Biosynthesis Protein SpsA, Chain A"/>
    <property type="match status" value="1"/>
</dbReference>
<feature type="transmembrane region" description="Helical" evidence="8">
    <location>
        <begin position="265"/>
        <end position="290"/>
    </location>
</feature>
<dbReference type="InterPro" id="IPR029044">
    <property type="entry name" value="Nucleotide-diphossugar_trans"/>
</dbReference>
<keyword evidence="6 8" id="KW-1133">Transmembrane helix</keyword>
<evidence type="ECO:0000256" key="2">
    <source>
        <dbReference type="ARBA" id="ARBA00022676"/>
    </source>
</evidence>
<dbReference type="GO" id="GO:0009103">
    <property type="term" value="P:lipopolysaccharide biosynthetic process"/>
    <property type="evidence" value="ECO:0007669"/>
    <property type="project" value="UniProtKB-KW"/>
</dbReference>
<evidence type="ECO:0000313" key="10">
    <source>
        <dbReference type="EMBL" id="MBT1695879.1"/>
    </source>
</evidence>
<dbReference type="SUPFAM" id="SSF53448">
    <property type="entry name" value="Nucleotide-diphospho-sugar transferases"/>
    <property type="match status" value="1"/>
</dbReference>
<proteinExistence type="predicted"/>
<dbReference type="Pfam" id="PF00535">
    <property type="entry name" value="Glycos_transf_2"/>
    <property type="match status" value="1"/>
</dbReference>
<dbReference type="CDD" id="cd04187">
    <property type="entry name" value="DPM1_like_bac"/>
    <property type="match status" value="1"/>
</dbReference>
<dbReference type="GO" id="GO:0005886">
    <property type="term" value="C:plasma membrane"/>
    <property type="evidence" value="ECO:0007669"/>
    <property type="project" value="TreeGrafter"/>
</dbReference>
<evidence type="ECO:0000256" key="7">
    <source>
        <dbReference type="ARBA" id="ARBA00023136"/>
    </source>
</evidence>
<evidence type="ECO:0000259" key="9">
    <source>
        <dbReference type="Pfam" id="PF00535"/>
    </source>
</evidence>
<evidence type="ECO:0000256" key="4">
    <source>
        <dbReference type="ARBA" id="ARBA00022692"/>
    </source>
</evidence>
<accession>A0AAP2DL42</accession>
<dbReference type="InterPro" id="IPR001173">
    <property type="entry name" value="Glyco_trans_2-like"/>
</dbReference>
<dbReference type="PANTHER" id="PTHR48090">
    <property type="entry name" value="UNDECAPRENYL-PHOSPHATE 4-DEOXY-4-FORMAMIDO-L-ARABINOSE TRANSFERASE-RELATED"/>
    <property type="match status" value="1"/>
</dbReference>
<keyword evidence="7 8" id="KW-0472">Membrane</keyword>
<gene>
    <name evidence="10" type="ORF">KK083_03250</name>
</gene>
<dbReference type="GO" id="GO:0016757">
    <property type="term" value="F:glycosyltransferase activity"/>
    <property type="evidence" value="ECO:0007669"/>
    <property type="project" value="UniProtKB-KW"/>
</dbReference>
<reference evidence="10 11" key="1">
    <citation type="submission" date="2021-05" db="EMBL/GenBank/DDBJ databases">
        <title>A Polyphasic approach of four new species of the genus Ohtaekwangia: Ohtaekwangia histidinii sp. nov., Ohtaekwangia cretensis sp. nov., Ohtaekwangia indiensis sp. nov., Ohtaekwangia reichenbachii sp. nov. from diverse environment.</title>
        <authorList>
            <person name="Octaviana S."/>
        </authorList>
    </citation>
    <scope>NUCLEOTIDE SEQUENCE [LARGE SCALE GENOMIC DNA]</scope>
    <source>
        <strain evidence="10 11">PWU4</strain>
    </source>
</reference>
<protein>
    <submittedName>
        <fullName evidence="10">Glycosyltransferase family 2 protein</fullName>
    </submittedName>
</protein>
<keyword evidence="4 8" id="KW-0812">Transmembrane</keyword>
<dbReference type="Proteomes" id="UP001319200">
    <property type="component" value="Unassembled WGS sequence"/>
</dbReference>
<feature type="domain" description="Glycosyltransferase 2-like" evidence="9">
    <location>
        <begin position="5"/>
        <end position="165"/>
    </location>
</feature>
<organism evidence="10 11">
    <name type="scientific">Chryseosolibacter histidini</name>
    <dbReference type="NCBI Taxonomy" id="2782349"/>
    <lineage>
        <taxon>Bacteria</taxon>
        <taxon>Pseudomonadati</taxon>
        <taxon>Bacteroidota</taxon>
        <taxon>Cytophagia</taxon>
        <taxon>Cytophagales</taxon>
        <taxon>Chryseotaleaceae</taxon>
        <taxon>Chryseosolibacter</taxon>
    </lineage>
</organism>
<evidence type="ECO:0000313" key="11">
    <source>
        <dbReference type="Proteomes" id="UP001319200"/>
    </source>
</evidence>
<keyword evidence="1" id="KW-1003">Cell membrane</keyword>
<evidence type="ECO:0000256" key="1">
    <source>
        <dbReference type="ARBA" id="ARBA00022475"/>
    </source>
</evidence>
<evidence type="ECO:0000256" key="3">
    <source>
        <dbReference type="ARBA" id="ARBA00022679"/>
    </source>
</evidence>
<dbReference type="AlphaFoldDB" id="A0AAP2DL42"/>
<dbReference type="InterPro" id="IPR050256">
    <property type="entry name" value="Glycosyltransferase_2"/>
</dbReference>
<keyword evidence="11" id="KW-1185">Reference proteome</keyword>
<name>A0AAP2DL42_9BACT</name>
<feature type="transmembrane region" description="Helical" evidence="8">
    <location>
        <begin position="231"/>
        <end position="253"/>
    </location>
</feature>
<sequence length="322" mass="36142">MDKISLVVTLFNEEDNVQPLLKTIYSALHAFSYELILVDDGSTDRTVSNIKVHADGHTTLVVLNRNYGQTAAMSAGIEAATGEFIVTMDGDLQNDPRDIPMMLNKLRSEGWDIVAGNRSKRQDDTFLRKIPSGIANRLIRNLTGVIIRDYGCTLKVFRREAAKNLGLYGELHRFIPILAVMQGARITDVDVTHHPRKFGKSKYGLGRTFKVVSDLLLLVFFQKYFKRPIHFFGPLGIVSFLAGMAINVYLLVVKIMGEDIWGRPLLILGVSLVLGGIQFLTLGVIAELIMRTYYESQHKKIYNVKEVFSPAPFKDTPRMAAH</sequence>
<evidence type="ECO:0000256" key="6">
    <source>
        <dbReference type="ARBA" id="ARBA00022989"/>
    </source>
</evidence>
<keyword evidence="5" id="KW-0448">Lipopolysaccharide biosynthesis</keyword>
<dbReference type="PANTHER" id="PTHR48090:SF3">
    <property type="entry name" value="UNDECAPRENYL-PHOSPHATE 4-DEOXY-4-FORMAMIDO-L-ARABINOSE TRANSFERASE"/>
    <property type="match status" value="1"/>
</dbReference>
<dbReference type="RefSeq" id="WP_254160658.1">
    <property type="nucleotide sequence ID" value="NZ_JAHESF010000002.1"/>
</dbReference>
<evidence type="ECO:0000256" key="5">
    <source>
        <dbReference type="ARBA" id="ARBA00022985"/>
    </source>
</evidence>